<evidence type="ECO:0000313" key="2">
    <source>
        <dbReference type="Proteomes" id="UP001196765"/>
    </source>
</evidence>
<organism evidence="1 2">
    <name type="scientific">Segatella copri</name>
    <dbReference type="NCBI Taxonomy" id="165179"/>
    <lineage>
        <taxon>Bacteria</taxon>
        <taxon>Pseudomonadati</taxon>
        <taxon>Bacteroidota</taxon>
        <taxon>Bacteroidia</taxon>
        <taxon>Bacteroidales</taxon>
        <taxon>Prevotellaceae</taxon>
        <taxon>Segatella</taxon>
    </lineage>
</organism>
<reference evidence="1" key="1">
    <citation type="submission" date="2021-06" db="EMBL/GenBank/DDBJ databases">
        <title>Collection of gut derived symbiotic bacterial strains cultured from healthy donors.</title>
        <authorList>
            <person name="Lin H."/>
            <person name="Littmann E."/>
            <person name="Pamer E.G."/>
        </authorList>
    </citation>
    <scope>NUCLEOTIDE SEQUENCE</scope>
    <source>
        <strain evidence="1">MSK.21.74</strain>
    </source>
</reference>
<accession>A0AAW4N0R1</accession>
<dbReference type="EMBL" id="JAHOEI010000024">
    <property type="protein sequence ID" value="MBV3387693.1"/>
    <property type="molecule type" value="Genomic_DNA"/>
</dbReference>
<sequence length="123" mass="14860">MENTKMENPFTINVTYSYKSIVRSFLLSEESYLYKYFVMHNHVITRNNKLCREGDTQLDEQIKKLVQSNIEKQNDYKHDGHPMDIIVWRNDKPVYFMKNYFSENEIQEIITKITAVPFRNRRG</sequence>
<comment type="caution">
    <text evidence="1">The sequence shown here is derived from an EMBL/GenBank/DDBJ whole genome shotgun (WGS) entry which is preliminary data.</text>
</comment>
<dbReference type="AlphaFoldDB" id="A0AAW4N0R1"/>
<proteinExistence type="predicted"/>
<dbReference type="RefSeq" id="WP_217744442.1">
    <property type="nucleotide sequence ID" value="NZ_JAHOEI010000024.1"/>
</dbReference>
<dbReference type="Proteomes" id="UP001196765">
    <property type="component" value="Unassembled WGS sequence"/>
</dbReference>
<gene>
    <name evidence="1" type="ORF">KSW82_08060</name>
</gene>
<name>A0AAW4N0R1_9BACT</name>
<evidence type="ECO:0000313" key="1">
    <source>
        <dbReference type="EMBL" id="MBV3387693.1"/>
    </source>
</evidence>
<protein>
    <submittedName>
        <fullName evidence="1">Uncharacterized protein</fullName>
    </submittedName>
</protein>